<comment type="caution">
    <text evidence="5">The sequence shown here is derived from an EMBL/GenBank/DDBJ whole genome shotgun (WGS) entry which is preliminary data.</text>
</comment>
<evidence type="ECO:0008006" key="7">
    <source>
        <dbReference type="Google" id="ProtNLM"/>
    </source>
</evidence>
<name>A0A8J5FVF0_ZINOF</name>
<dbReference type="GO" id="GO:0009904">
    <property type="term" value="P:chloroplast accumulation movement"/>
    <property type="evidence" value="ECO:0007669"/>
    <property type="project" value="TreeGrafter"/>
</dbReference>
<evidence type="ECO:0000256" key="4">
    <source>
        <dbReference type="SAM" id="MobiDB-lite"/>
    </source>
</evidence>
<evidence type="ECO:0000256" key="2">
    <source>
        <dbReference type="ARBA" id="ARBA00023054"/>
    </source>
</evidence>
<reference evidence="5 6" key="1">
    <citation type="submission" date="2020-08" db="EMBL/GenBank/DDBJ databases">
        <title>Plant Genome Project.</title>
        <authorList>
            <person name="Zhang R.-G."/>
        </authorList>
    </citation>
    <scope>NUCLEOTIDE SEQUENCE [LARGE SCALE GENOMIC DNA]</scope>
    <source>
        <tissue evidence="5">Rhizome</tissue>
    </source>
</reference>
<accession>A0A8J5FVF0</accession>
<dbReference type="Proteomes" id="UP000734854">
    <property type="component" value="Unassembled WGS sequence"/>
</dbReference>
<comment type="similarity">
    <text evidence="1">Belongs to the WEB family.</text>
</comment>
<dbReference type="EMBL" id="JACMSC010000012">
    <property type="protein sequence ID" value="KAG6495858.1"/>
    <property type="molecule type" value="Genomic_DNA"/>
</dbReference>
<protein>
    <recommendedName>
        <fullName evidence="7">WEB family protein</fullName>
    </recommendedName>
</protein>
<dbReference type="AlphaFoldDB" id="A0A8J5FVF0"/>
<dbReference type="PANTHER" id="PTHR32054">
    <property type="entry name" value="HEAVY CHAIN, PUTATIVE, EXPRESSED-RELATED-RELATED"/>
    <property type="match status" value="1"/>
</dbReference>
<feature type="region of interest" description="Disordered" evidence="4">
    <location>
        <begin position="1"/>
        <end position="38"/>
    </location>
</feature>
<keyword evidence="2 3" id="KW-0175">Coiled coil</keyword>
<evidence type="ECO:0000256" key="3">
    <source>
        <dbReference type="SAM" id="Coils"/>
    </source>
</evidence>
<dbReference type="PANTHER" id="PTHR32054:SF31">
    <property type="entry name" value="PROTEIN WEAK CHLOROPLAST MOVEMENT UNDER BLUE LIGHT 1"/>
    <property type="match status" value="1"/>
</dbReference>
<proteinExistence type="inferred from homology"/>
<dbReference type="GO" id="GO:0005829">
    <property type="term" value="C:cytosol"/>
    <property type="evidence" value="ECO:0007669"/>
    <property type="project" value="TreeGrafter"/>
</dbReference>
<dbReference type="InterPro" id="IPR008545">
    <property type="entry name" value="Web"/>
</dbReference>
<dbReference type="GO" id="GO:0009903">
    <property type="term" value="P:chloroplast avoidance movement"/>
    <property type="evidence" value="ECO:0007669"/>
    <property type="project" value="TreeGrafter"/>
</dbReference>
<evidence type="ECO:0000313" key="5">
    <source>
        <dbReference type="EMBL" id="KAG6495858.1"/>
    </source>
</evidence>
<evidence type="ECO:0000256" key="1">
    <source>
        <dbReference type="ARBA" id="ARBA00005485"/>
    </source>
</evidence>
<gene>
    <name evidence="5" type="ORF">ZIOFF_043687</name>
</gene>
<sequence>MATDPISNEMVGIEENPNLQPGQNQKKKKQDGGTVEPGGQQGWSIMLFAVATCSSKGHCNKASPRSETLKSAALELRSSLVAHSWSFSGQSKDENIQELGGLLLVTETTPMKRWRLGDSRAMNNGESIDSFIPFSSLEDSSISSSFPLIFKNGKDGSIDEELEIIDDPFFFYDPNNPLLFHDRGVTISEEGAKHGEIRNHDEVLSFPTLPNTSTLLDERVLVESGSDLLGTPTEKFDDMDRILVDTAAPFESVREAVSKFGGIVDCKAEERLSIEKQKQIQLELKKVHEEVLKHRKRFQDEETAKAQVLEELDRCKGFVEELNHRLEREATLEKQAKQDSELADMRLREVEEGITDDSSVASKVQLDVANERRASAVVALKSVKEEFESIQTAYASLLPERDIAIEKAAASLAAFKEMKRAIRNLALKLIITKQLLESVRIVRLKSEDQILVAALELEIEKLVGDKSLKHAEEELQQVTEQIQMTNATKLELDETSTLLANLKAELALQNQAVSVPHTEGLEKSKQGVNCLKIQLSSLLSELEREKASLSSMREREDLTSASIASLEAELDRTNTELEFVLKKEGAGDKMAGEEQGKLRQAAKEAEEDARKALEEKKKKLREATERAEKVEEERFLMEQELRAYKEKHKHEPTTRVGSFDRSMDLGAAGETASSFGEGHGDSQCESSTRCTGGVLVVGSDNKIVVKPKPKRRKRMFFARILMFLARKKVQSLK</sequence>
<dbReference type="Pfam" id="PF05701">
    <property type="entry name" value="WEMBL"/>
    <property type="match status" value="2"/>
</dbReference>
<organism evidence="5 6">
    <name type="scientific">Zingiber officinale</name>
    <name type="common">Ginger</name>
    <name type="synonym">Amomum zingiber</name>
    <dbReference type="NCBI Taxonomy" id="94328"/>
    <lineage>
        <taxon>Eukaryota</taxon>
        <taxon>Viridiplantae</taxon>
        <taxon>Streptophyta</taxon>
        <taxon>Embryophyta</taxon>
        <taxon>Tracheophyta</taxon>
        <taxon>Spermatophyta</taxon>
        <taxon>Magnoliopsida</taxon>
        <taxon>Liliopsida</taxon>
        <taxon>Zingiberales</taxon>
        <taxon>Zingiberaceae</taxon>
        <taxon>Zingiber</taxon>
    </lineage>
</organism>
<keyword evidence="6" id="KW-1185">Reference proteome</keyword>
<evidence type="ECO:0000313" key="6">
    <source>
        <dbReference type="Proteomes" id="UP000734854"/>
    </source>
</evidence>
<feature type="coiled-coil region" evidence="3">
    <location>
        <begin position="468"/>
        <end position="647"/>
    </location>
</feature>